<name>A0A4Y3VN42_9ACTN</name>
<gene>
    <name evidence="1" type="ORF">SSP24_60870</name>
</gene>
<protein>
    <submittedName>
        <fullName evidence="1">Uncharacterized protein</fullName>
    </submittedName>
</protein>
<evidence type="ECO:0000313" key="2">
    <source>
        <dbReference type="Proteomes" id="UP000317881"/>
    </source>
</evidence>
<sequence>MAARMPVAKHSTVPLGRARIASAGRIRSCRIDTEVDLPDSDIEVEVVSTSWSPISRDSLSAKSGSSMPEPMTFTVEADHMASMPASPQTFWPWR</sequence>
<dbReference type="EMBL" id="BJND01000052">
    <property type="protein sequence ID" value="GEC08432.1"/>
    <property type="molecule type" value="Genomic_DNA"/>
</dbReference>
<proteinExistence type="predicted"/>
<comment type="caution">
    <text evidence="1">The sequence shown here is derived from an EMBL/GenBank/DDBJ whole genome shotgun (WGS) entry which is preliminary data.</text>
</comment>
<keyword evidence="2" id="KW-1185">Reference proteome</keyword>
<organism evidence="1 2">
    <name type="scientific">Streptomyces spinoverrucosus</name>
    <dbReference type="NCBI Taxonomy" id="284043"/>
    <lineage>
        <taxon>Bacteria</taxon>
        <taxon>Bacillati</taxon>
        <taxon>Actinomycetota</taxon>
        <taxon>Actinomycetes</taxon>
        <taxon>Kitasatosporales</taxon>
        <taxon>Streptomycetaceae</taxon>
        <taxon>Streptomyces</taxon>
    </lineage>
</organism>
<accession>A0A4Y3VN42</accession>
<dbReference type="Proteomes" id="UP000317881">
    <property type="component" value="Unassembled WGS sequence"/>
</dbReference>
<reference evidence="1 2" key="1">
    <citation type="submission" date="2019-06" db="EMBL/GenBank/DDBJ databases">
        <title>Whole genome shotgun sequence of Streptomyces spinoverrucosus NBRC 14228.</title>
        <authorList>
            <person name="Hosoyama A."/>
            <person name="Uohara A."/>
            <person name="Ohji S."/>
            <person name="Ichikawa N."/>
        </authorList>
    </citation>
    <scope>NUCLEOTIDE SEQUENCE [LARGE SCALE GENOMIC DNA]</scope>
    <source>
        <strain evidence="1 2">NBRC 14228</strain>
    </source>
</reference>
<dbReference type="AlphaFoldDB" id="A0A4Y3VN42"/>
<evidence type="ECO:0000313" key="1">
    <source>
        <dbReference type="EMBL" id="GEC08432.1"/>
    </source>
</evidence>